<keyword evidence="4 6" id="KW-0949">S-adenosyl-L-methionine</keyword>
<feature type="binding site" evidence="6">
    <location>
        <position position="304"/>
    </location>
    <ligand>
        <name>S-adenosyl-L-methionine</name>
        <dbReference type="ChEBI" id="CHEBI:59789"/>
    </ligand>
</feature>
<evidence type="ECO:0000313" key="9">
    <source>
        <dbReference type="Proteomes" id="UP000235122"/>
    </source>
</evidence>
<dbReference type="PANTHER" id="PTHR22807">
    <property type="entry name" value="NOP2 YEAST -RELATED NOL1/NOP2/FMU SUN DOMAIN-CONTAINING"/>
    <property type="match status" value="1"/>
</dbReference>
<keyword evidence="5 6" id="KW-0694">RNA-binding</keyword>
<dbReference type="PROSITE" id="PS51686">
    <property type="entry name" value="SAM_MT_RSMB_NOP"/>
    <property type="match status" value="1"/>
</dbReference>
<dbReference type="AlphaFoldDB" id="A0A2I1IL59"/>
<protein>
    <submittedName>
        <fullName evidence="8">16S rRNA methyltransferase</fullName>
    </submittedName>
</protein>
<dbReference type="InterPro" id="IPR049560">
    <property type="entry name" value="MeTrfase_RsmB-F_NOP2_cat"/>
</dbReference>
<sequence length="462" mass="49682">MSYRAKARQLDPAREAAFEVVSAVEERDAYANLLLPKVLSRLDLSGRDAAFATEITYGTLRERGRVDAILASACGRAISKLDASVRNLLRIGAYQLLYMRVPAHAGVAETVDQARVHTSAGPAKLVNAALRRVSERSNEEWDKRISEGLSEVEALAVVSSHPTWIVRALGEAAKAAGRGRALPDILFADNEAPYVTLCARPTLISRDHLADLAEDVLGTQVAFSELSPWAVILQHGDPAYLEPVCQGQAAVQDAGSQLVAALLAKAPGRQSESRWLDMCAGPGGKAGLLGAFAAEQGISLLANEISPHRAALVEESVRALDNVEVRTGDATEITEGNFDRILLDAPCTGLGALRRRPEARYRKSSSDLAVLTQTQRKLARKGLDLLAAGGVLCYATCSPHVWETRLVIAEVLAERDDVEIIDATKVAAQITGQDLGQGPFVQLWPDRDETDAMFAALLRKKG</sequence>
<keyword evidence="3 6" id="KW-0808">Transferase</keyword>
<dbReference type="PRINTS" id="PR02008">
    <property type="entry name" value="RCMTFAMILY"/>
</dbReference>
<feature type="binding site" evidence="6">
    <location>
        <begin position="279"/>
        <end position="285"/>
    </location>
    <ligand>
        <name>S-adenosyl-L-methionine</name>
        <dbReference type="ChEBI" id="CHEBI:59789"/>
    </ligand>
</feature>
<dbReference type="Proteomes" id="UP000235122">
    <property type="component" value="Unassembled WGS sequence"/>
</dbReference>
<dbReference type="PANTHER" id="PTHR22807:SF53">
    <property type="entry name" value="RIBOSOMAL RNA SMALL SUBUNIT METHYLTRANSFERASE B-RELATED"/>
    <property type="match status" value="1"/>
</dbReference>
<dbReference type="InterPro" id="IPR018314">
    <property type="entry name" value="RsmB/NOL1/NOP2-like_CS"/>
</dbReference>
<accession>A0A2I1IL59</accession>
<dbReference type="GO" id="GO:0006355">
    <property type="term" value="P:regulation of DNA-templated transcription"/>
    <property type="evidence" value="ECO:0007669"/>
    <property type="project" value="InterPro"/>
</dbReference>
<dbReference type="GeneID" id="35866937"/>
<dbReference type="GO" id="GO:0001510">
    <property type="term" value="P:RNA methylation"/>
    <property type="evidence" value="ECO:0007669"/>
    <property type="project" value="InterPro"/>
</dbReference>
<feature type="active site" description="Nucleophile" evidence="6">
    <location>
        <position position="397"/>
    </location>
</feature>
<proteinExistence type="inferred from homology"/>
<dbReference type="InterPro" id="IPR006027">
    <property type="entry name" value="NusB_RsmB_TIM44"/>
</dbReference>
<evidence type="ECO:0000256" key="4">
    <source>
        <dbReference type="ARBA" id="ARBA00022691"/>
    </source>
</evidence>
<evidence type="ECO:0000259" key="7">
    <source>
        <dbReference type="PROSITE" id="PS51686"/>
    </source>
</evidence>
<dbReference type="SUPFAM" id="SSF48013">
    <property type="entry name" value="NusB-like"/>
    <property type="match status" value="1"/>
</dbReference>
<evidence type="ECO:0000256" key="3">
    <source>
        <dbReference type="ARBA" id="ARBA00022679"/>
    </source>
</evidence>
<feature type="domain" description="SAM-dependent MTase RsmB/NOP-type" evidence="7">
    <location>
        <begin position="185"/>
        <end position="461"/>
    </location>
</feature>
<dbReference type="InterPro" id="IPR035926">
    <property type="entry name" value="NusB-like_sf"/>
</dbReference>
<dbReference type="InterPro" id="IPR023267">
    <property type="entry name" value="RCMT"/>
</dbReference>
<comment type="caution">
    <text evidence="6">Lacks conserved residue(s) required for the propagation of feature annotation.</text>
</comment>
<evidence type="ECO:0000256" key="2">
    <source>
        <dbReference type="ARBA" id="ARBA00022603"/>
    </source>
</evidence>
<dbReference type="InterPro" id="IPR001678">
    <property type="entry name" value="MeTrfase_RsmB-F_NOP2_dom"/>
</dbReference>
<dbReference type="Pfam" id="PF01189">
    <property type="entry name" value="Methyltr_RsmB-F"/>
    <property type="match status" value="1"/>
</dbReference>
<evidence type="ECO:0000313" key="8">
    <source>
        <dbReference type="EMBL" id="PKY71858.1"/>
    </source>
</evidence>
<gene>
    <name evidence="8" type="ORF">CYJ19_09065</name>
</gene>
<dbReference type="EMBL" id="PKKO01000005">
    <property type="protein sequence ID" value="PKY71858.1"/>
    <property type="molecule type" value="Genomic_DNA"/>
</dbReference>
<feature type="binding site" evidence="6">
    <location>
        <position position="344"/>
    </location>
    <ligand>
        <name>S-adenosyl-L-methionine</name>
        <dbReference type="ChEBI" id="CHEBI:59789"/>
    </ligand>
</feature>
<comment type="caution">
    <text evidence="8">The sequence shown here is derived from an EMBL/GenBank/DDBJ whole genome shotgun (WGS) entry which is preliminary data.</text>
</comment>
<dbReference type="Gene3D" id="3.40.50.150">
    <property type="entry name" value="Vaccinia Virus protein VP39"/>
    <property type="match status" value="1"/>
</dbReference>
<evidence type="ECO:0000256" key="6">
    <source>
        <dbReference type="PROSITE-ProRule" id="PRU01023"/>
    </source>
</evidence>
<keyword evidence="2 6" id="KW-0489">Methyltransferase</keyword>
<keyword evidence="9" id="KW-1185">Reference proteome</keyword>
<evidence type="ECO:0000256" key="1">
    <source>
        <dbReference type="ARBA" id="ARBA00007494"/>
    </source>
</evidence>
<evidence type="ECO:0000256" key="5">
    <source>
        <dbReference type="ARBA" id="ARBA00022884"/>
    </source>
</evidence>
<organism evidence="8 9">
    <name type="scientific">Winkia neuii</name>
    <dbReference type="NCBI Taxonomy" id="33007"/>
    <lineage>
        <taxon>Bacteria</taxon>
        <taxon>Bacillati</taxon>
        <taxon>Actinomycetota</taxon>
        <taxon>Actinomycetes</taxon>
        <taxon>Actinomycetales</taxon>
        <taxon>Actinomycetaceae</taxon>
        <taxon>Winkia</taxon>
    </lineage>
</organism>
<reference evidence="8 9" key="1">
    <citation type="submission" date="2017-12" db="EMBL/GenBank/DDBJ databases">
        <title>Phylogenetic diversity of female urinary microbiome.</title>
        <authorList>
            <person name="Thomas-White K."/>
            <person name="Wolfe A.J."/>
        </authorList>
    </citation>
    <scope>NUCLEOTIDE SEQUENCE [LARGE SCALE GENOMIC DNA]</scope>
    <source>
        <strain evidence="8 9">UMB0402</strain>
    </source>
</reference>
<dbReference type="STRING" id="33007.HMPREF3198_02209"/>
<dbReference type="Pfam" id="PF01029">
    <property type="entry name" value="NusB"/>
    <property type="match status" value="1"/>
</dbReference>
<dbReference type="GO" id="GO:0008173">
    <property type="term" value="F:RNA methyltransferase activity"/>
    <property type="evidence" value="ECO:0007669"/>
    <property type="project" value="InterPro"/>
</dbReference>
<dbReference type="InterPro" id="IPR029063">
    <property type="entry name" value="SAM-dependent_MTases_sf"/>
</dbReference>
<dbReference type="CDD" id="cd02440">
    <property type="entry name" value="AdoMet_MTases"/>
    <property type="match status" value="1"/>
</dbReference>
<name>A0A2I1IL59_9ACTO</name>
<dbReference type="PROSITE" id="PS01153">
    <property type="entry name" value="NOL1_NOP2_SUN"/>
    <property type="match status" value="1"/>
</dbReference>
<dbReference type="Gene3D" id="1.10.940.10">
    <property type="entry name" value="NusB-like"/>
    <property type="match status" value="1"/>
</dbReference>
<dbReference type="SUPFAM" id="SSF53335">
    <property type="entry name" value="S-adenosyl-L-methionine-dependent methyltransferases"/>
    <property type="match status" value="1"/>
</dbReference>
<dbReference type="GO" id="GO:0003723">
    <property type="term" value="F:RNA binding"/>
    <property type="evidence" value="ECO:0007669"/>
    <property type="project" value="UniProtKB-UniRule"/>
</dbReference>
<dbReference type="RefSeq" id="WP_024331675.1">
    <property type="nucleotide sequence ID" value="NZ_JASOXK010000006.1"/>
</dbReference>
<comment type="similarity">
    <text evidence="1 6">Belongs to the class I-like SAM-binding methyltransferase superfamily. RsmB/NOP family.</text>
</comment>